<name>A0A1T4QCM9_9FUSO</name>
<organism evidence="1 2">
    <name type="scientific">Cetobacterium ceti</name>
    <dbReference type="NCBI Taxonomy" id="180163"/>
    <lineage>
        <taxon>Bacteria</taxon>
        <taxon>Fusobacteriati</taxon>
        <taxon>Fusobacteriota</taxon>
        <taxon>Fusobacteriia</taxon>
        <taxon>Fusobacteriales</taxon>
        <taxon>Fusobacteriaceae</taxon>
        <taxon>Cetobacterium</taxon>
    </lineage>
</organism>
<sequence>MKIEATENQLARLFKESERTIRDKYKQARIAPGKYDLINVIETYVSNIKKTISKDEIEEIEKNYKKSKVALNEAKLKIIEEEYISIDEVTEAVSTMIFNFKSKIMSLPKKIVIDLKKCTTSFEQEKTIERHVKKALGELKEYLELHEGD</sequence>
<keyword evidence="2" id="KW-1185">Reference proteome</keyword>
<evidence type="ECO:0000313" key="2">
    <source>
        <dbReference type="Proteomes" id="UP000191153"/>
    </source>
</evidence>
<protein>
    <recommendedName>
        <fullName evidence="3">Phage DNA packaging protein, Nu1 subunit of terminase</fullName>
    </recommendedName>
</protein>
<evidence type="ECO:0000313" key="1">
    <source>
        <dbReference type="EMBL" id="SKA01455.1"/>
    </source>
</evidence>
<accession>A0A1T4QCM9</accession>
<dbReference type="EMBL" id="FUWX01000021">
    <property type="protein sequence ID" value="SKA01455.1"/>
    <property type="molecule type" value="Genomic_DNA"/>
</dbReference>
<proteinExistence type="predicted"/>
<gene>
    <name evidence="1" type="ORF">SAMN02745174_02273</name>
</gene>
<evidence type="ECO:0008006" key="3">
    <source>
        <dbReference type="Google" id="ProtNLM"/>
    </source>
</evidence>
<dbReference type="Proteomes" id="UP000191153">
    <property type="component" value="Unassembled WGS sequence"/>
</dbReference>
<dbReference type="STRING" id="180163.SAMN02745174_02273"/>
<dbReference type="AlphaFoldDB" id="A0A1T4QCM9"/>
<reference evidence="1 2" key="1">
    <citation type="submission" date="2017-02" db="EMBL/GenBank/DDBJ databases">
        <authorList>
            <person name="Peterson S.W."/>
        </authorList>
    </citation>
    <scope>NUCLEOTIDE SEQUENCE [LARGE SCALE GENOMIC DNA]</scope>
    <source>
        <strain evidence="1 2">ATCC 700028</strain>
    </source>
</reference>
<dbReference type="RefSeq" id="WP_078694711.1">
    <property type="nucleotide sequence ID" value="NZ_FUWX01000021.1"/>
</dbReference>